<gene>
    <name evidence="2" type="ORF">IV203_033238</name>
</gene>
<name>A0A9K3KL43_9STRA</name>
<dbReference type="EMBL" id="JAGRRH010000022">
    <property type="protein sequence ID" value="KAG7345707.1"/>
    <property type="molecule type" value="Genomic_DNA"/>
</dbReference>
<feature type="compositionally biased region" description="Basic residues" evidence="1">
    <location>
        <begin position="232"/>
        <end position="242"/>
    </location>
</feature>
<dbReference type="AlphaFoldDB" id="A0A9K3KL43"/>
<proteinExistence type="predicted"/>
<reference evidence="2" key="1">
    <citation type="journal article" date="2021" name="Sci. Rep.">
        <title>Diploid genomic architecture of Nitzschia inconspicua, an elite biomass production diatom.</title>
        <authorList>
            <person name="Oliver A."/>
            <person name="Podell S."/>
            <person name="Pinowska A."/>
            <person name="Traller J.C."/>
            <person name="Smith S.R."/>
            <person name="McClure R."/>
            <person name="Beliaev A."/>
            <person name="Bohutskyi P."/>
            <person name="Hill E.A."/>
            <person name="Rabines A."/>
            <person name="Zheng H."/>
            <person name="Allen L.Z."/>
            <person name="Kuo A."/>
            <person name="Grigoriev I.V."/>
            <person name="Allen A.E."/>
            <person name="Hazlebeck D."/>
            <person name="Allen E.E."/>
        </authorList>
    </citation>
    <scope>NUCLEOTIDE SEQUENCE</scope>
    <source>
        <strain evidence="2">Hildebrandi</strain>
    </source>
</reference>
<evidence type="ECO:0000313" key="3">
    <source>
        <dbReference type="Proteomes" id="UP000693970"/>
    </source>
</evidence>
<keyword evidence="3" id="KW-1185">Reference proteome</keyword>
<comment type="caution">
    <text evidence="2">The sequence shown here is derived from an EMBL/GenBank/DDBJ whole genome shotgun (WGS) entry which is preliminary data.</text>
</comment>
<reference evidence="2" key="2">
    <citation type="submission" date="2021-04" db="EMBL/GenBank/DDBJ databases">
        <authorList>
            <person name="Podell S."/>
        </authorList>
    </citation>
    <scope>NUCLEOTIDE SEQUENCE</scope>
    <source>
        <strain evidence="2">Hildebrandi</strain>
    </source>
</reference>
<protein>
    <submittedName>
        <fullName evidence="2">Uncharacterized protein</fullName>
    </submittedName>
</protein>
<dbReference type="OrthoDB" id="47410at2759"/>
<evidence type="ECO:0000313" key="2">
    <source>
        <dbReference type="EMBL" id="KAG7345707.1"/>
    </source>
</evidence>
<accession>A0A9K3KL43</accession>
<evidence type="ECO:0000256" key="1">
    <source>
        <dbReference type="SAM" id="MobiDB-lite"/>
    </source>
</evidence>
<organism evidence="2 3">
    <name type="scientific">Nitzschia inconspicua</name>
    <dbReference type="NCBI Taxonomy" id="303405"/>
    <lineage>
        <taxon>Eukaryota</taxon>
        <taxon>Sar</taxon>
        <taxon>Stramenopiles</taxon>
        <taxon>Ochrophyta</taxon>
        <taxon>Bacillariophyta</taxon>
        <taxon>Bacillariophyceae</taxon>
        <taxon>Bacillariophycidae</taxon>
        <taxon>Bacillariales</taxon>
        <taxon>Bacillariaceae</taxon>
        <taxon>Nitzschia</taxon>
    </lineage>
</organism>
<sequence length="273" mass="31563">MTGDLKDFYLGTPMADYEYMRIHQCYIPDDIFELYNLATLLDGDYVYVEIRRGIVKYVNQDDVDHLLTTLRQRYECKADWEGTQYCGLTLEWDYEARTCDISMPGFVERALARFAHPIPTHPDLNTLPTPGSNLSIANDTVKQKRSKAMDMRFYWIRDRVGQNQFHIVWRKARTLSPKPLPKLHPLMKVSVPLFATSMLIPARNPDITDRYKPASSAVTAGTANRHSSATRQTRRRASKRSHSQQTSLQIYVFHSSSFATTTTTIEYYVSLKY</sequence>
<dbReference type="Proteomes" id="UP000693970">
    <property type="component" value="Unassembled WGS sequence"/>
</dbReference>
<feature type="region of interest" description="Disordered" evidence="1">
    <location>
        <begin position="210"/>
        <end position="243"/>
    </location>
</feature>